<dbReference type="KEGG" id="och:CES85_1078"/>
<dbReference type="Proteomes" id="UP000215256">
    <property type="component" value="Chromosome 1"/>
</dbReference>
<protein>
    <submittedName>
        <fullName evidence="1">Uncharacterized protein</fullName>
    </submittedName>
</protein>
<evidence type="ECO:0000313" key="1">
    <source>
        <dbReference type="EMBL" id="ASV85570.1"/>
    </source>
</evidence>
<accession>A0A248UGA0</accession>
<dbReference type="RefSeq" id="WP_095446596.1">
    <property type="nucleotide sequence ID" value="NZ_CP022604.1"/>
</dbReference>
<evidence type="ECO:0000313" key="2">
    <source>
        <dbReference type="Proteomes" id="UP000215256"/>
    </source>
</evidence>
<name>A0A248UGA0_9HYPH</name>
<organism evidence="1 2">
    <name type="scientific">Ochrobactrum quorumnocens</name>
    <dbReference type="NCBI Taxonomy" id="271865"/>
    <lineage>
        <taxon>Bacteria</taxon>
        <taxon>Pseudomonadati</taxon>
        <taxon>Pseudomonadota</taxon>
        <taxon>Alphaproteobacteria</taxon>
        <taxon>Hyphomicrobiales</taxon>
        <taxon>Brucellaceae</taxon>
        <taxon>Brucella/Ochrobactrum group</taxon>
        <taxon>Ochrobactrum</taxon>
    </lineage>
</organism>
<proteinExistence type="predicted"/>
<gene>
    <name evidence="1" type="ORF">CES85_1078</name>
</gene>
<dbReference type="OrthoDB" id="8455150at2"/>
<dbReference type="AlphaFoldDB" id="A0A248UGA0"/>
<reference evidence="1 2" key="1">
    <citation type="submission" date="2017-07" db="EMBL/GenBank/DDBJ databases">
        <title>Phylogenetic study on the rhizospheric bacterium Ochrobactrum sp. A44.</title>
        <authorList>
            <person name="Krzyzanowska D.M."/>
            <person name="Ossowicki A."/>
            <person name="Rajewska M."/>
            <person name="Maciag T."/>
            <person name="Kaczynski Z."/>
            <person name="Czerwicka M."/>
            <person name="Jafra S."/>
        </authorList>
    </citation>
    <scope>NUCLEOTIDE SEQUENCE [LARGE SCALE GENOMIC DNA]</scope>
    <source>
        <strain evidence="1 2">A44</strain>
    </source>
</reference>
<sequence length="153" mass="17226">MQYKFIKFGPEGYPLFYYCEITYPPVVNDEGEAIAENPGIPSDAHAVTDQQWQDAQSMKLWLSPDGKITVPPEPEPIEMPDPVVILPAVTLWERTSKKEAADIEAAMETQDARSRNIFRTATTFRSDHELWPLLESMATQLFGEVRAAELLAA</sequence>
<dbReference type="EMBL" id="CP022604">
    <property type="protein sequence ID" value="ASV85570.1"/>
    <property type="molecule type" value="Genomic_DNA"/>
</dbReference>